<proteinExistence type="predicted"/>
<protein>
    <submittedName>
        <fullName evidence="2">Tail tubular protein B</fullName>
    </submittedName>
</protein>
<gene>
    <name evidence="2" type="ORF">EVB57_037</name>
</gene>
<sequence>MAKVDGSVKSLLQGVSQQPPRDRLPGQATLQENMSSDPITGLTRRPATDLVNKLLTSADIRGWHDFDTKDGNKFIAAFYSNTVKVFDLNGTEQTVTVDANAQAYISLAGELRFNTIENDTYVVNRSKTVAMTTLQRSYYNNENRQVFIIQVLGGQYGRVYNVKINGTEYANYQVPNGSVATDVTSTRTKFIATELYNDLVANLTGWTVTLKDDIIVLSIANTNDYTVTVNDDYGNTNIKACGVTVARTEDLPRMAPHNYVVRVAEKTDPETDLWFRFIVEGYENDWTTTNSLSRFGQEGYWQETVAPLTDIELDPATMPHLLSYDAATGTFRFKRNELDPATMPHLLSYDAATGTFRFKRNTWANRAVGTTTSNPDPSFVDARITDVATFQGRLVFTSGPNVIMSRTDRDSDFWFGSASEQAESDPIDVRSKVEASTMQAIIQHNRDLVIFSNKGQFIIYGRTKITPANAALVLSSAFEAELRAKPVAAGRNVFFATNFGSYTGIREFYVESGTDINDSRAITQHVKRYIEGKVTKLISSSNYDTLLVQTDADAGVVYWYQYIWNDTEKVQSSWSKLSFSSPVVYMFFDEETVYFVTKDGTDYYLTRMSLDVQPSLDVGYHVHLDNRFDVFEVSTGFVLPYQYLKDTDLIAVQATACPNPGLTVPISSITDVPGTGWVVTLGADMFGGDIVVGSKFASRYIPTMPQVKDQDGVKVGTGNLVISKFKVSLSKTGEIIGQLLSKFGNGPEVRFNGRFVGDINNVVGEQPLSDDTFTLPFGQKADLAEILLSTSSHLPMTLLDIEWEGQYTKRGKRISTNTQSGG</sequence>
<dbReference type="Pfam" id="PF25675">
    <property type="entry name" value="Phage_nozzle"/>
    <property type="match status" value="1"/>
</dbReference>
<feature type="compositionally biased region" description="Polar residues" evidence="1">
    <location>
        <begin position="28"/>
        <end position="38"/>
    </location>
</feature>
<name>A0A7S5R9P9_9CAUD</name>
<evidence type="ECO:0000313" key="3">
    <source>
        <dbReference type="Proteomes" id="UP000612125"/>
    </source>
</evidence>
<organism evidence="2 3">
    <name type="scientific">Rhizobium phage RHph_Y1_20</name>
    <dbReference type="NCBI Taxonomy" id="2509571"/>
    <lineage>
        <taxon>Viruses</taxon>
        <taxon>Duplodnaviria</taxon>
        <taxon>Heunggongvirae</taxon>
        <taxon>Uroviricota</taxon>
        <taxon>Caudoviricetes</taxon>
        <taxon>Autographivirales</taxon>
        <taxon>Dunnvirinae</taxon>
        <taxon>Tepoztlanvirus</taxon>
        <taxon>Tepoztlanvirus RHphY120</taxon>
    </lineage>
</organism>
<dbReference type="InterPro" id="IPR058003">
    <property type="entry name" value="Phage_gp12"/>
</dbReference>
<keyword evidence="3" id="KW-1185">Reference proteome</keyword>
<dbReference type="Proteomes" id="UP000612125">
    <property type="component" value="Segment"/>
</dbReference>
<evidence type="ECO:0000256" key="1">
    <source>
        <dbReference type="SAM" id="MobiDB-lite"/>
    </source>
</evidence>
<reference evidence="2 3" key="1">
    <citation type="submission" date="2020-01" db="EMBL/GenBank/DDBJ databases">
        <title>Patterns of diversity and host range of bacteriophage communities associated with bean-nodulatin bacteria.</title>
        <authorList>
            <person name="Vann Cauwenberghe J."/>
            <person name="Santamaria R.I."/>
            <person name="Bustos P."/>
            <person name="Juarez S."/>
            <person name="Gonzalez V."/>
        </authorList>
    </citation>
    <scope>NUCLEOTIDE SEQUENCE [LARGE SCALE GENOMIC DNA]</scope>
    <source>
        <strain evidence="3">RHph</strain>
    </source>
</reference>
<evidence type="ECO:0000313" key="2">
    <source>
        <dbReference type="EMBL" id="QIG68314.1"/>
    </source>
</evidence>
<dbReference type="EMBL" id="MN988488">
    <property type="protein sequence ID" value="QIG68314.1"/>
    <property type="molecule type" value="Genomic_DNA"/>
</dbReference>
<accession>A0A7S5R9P9</accession>
<feature type="region of interest" description="Disordered" evidence="1">
    <location>
        <begin position="1"/>
        <end position="42"/>
    </location>
</feature>